<evidence type="ECO:0008006" key="4">
    <source>
        <dbReference type="Google" id="ProtNLM"/>
    </source>
</evidence>
<protein>
    <recommendedName>
        <fullName evidence="4">Type II secretion system protein GspG C-terminal domain-containing protein</fullName>
    </recommendedName>
</protein>
<name>A0A1F5NFW6_9BACT</name>
<keyword evidence="1" id="KW-0472">Membrane</keyword>
<gene>
    <name evidence="2" type="ORF">A3K06_01865</name>
</gene>
<keyword evidence="1" id="KW-1133">Transmembrane helix</keyword>
<dbReference type="Proteomes" id="UP000176547">
    <property type="component" value="Unassembled WGS sequence"/>
</dbReference>
<dbReference type="EMBL" id="MFEG01000010">
    <property type="protein sequence ID" value="OGE76350.1"/>
    <property type="molecule type" value="Genomic_DNA"/>
</dbReference>
<evidence type="ECO:0000313" key="3">
    <source>
        <dbReference type="Proteomes" id="UP000176547"/>
    </source>
</evidence>
<feature type="transmembrane region" description="Helical" evidence="1">
    <location>
        <begin position="62"/>
        <end position="83"/>
    </location>
</feature>
<evidence type="ECO:0000256" key="1">
    <source>
        <dbReference type="SAM" id="Phobius"/>
    </source>
</evidence>
<dbReference type="SUPFAM" id="SSF54523">
    <property type="entry name" value="Pili subunits"/>
    <property type="match status" value="1"/>
</dbReference>
<comment type="caution">
    <text evidence="2">The sequence shown here is derived from an EMBL/GenBank/DDBJ whole genome shotgun (WGS) entry which is preliminary data.</text>
</comment>
<keyword evidence="1" id="KW-0812">Transmembrane</keyword>
<sequence>MADQNLIKYVKKNLAEGFSAEEIRSALIGAGWDNISVTDAFAEAQSTATPTGGFLEQHGKKVMVALAVLVALPALGLAGTYLYSELSDQPSQIVVDTTNTRAAEQETAAEETTQNLTRDLERLSDIQELQTALRVYFNAHQVYPKGLAELVDDKVLESIPLDPKLNQPYPYYAFGEQPNQYTLSFLLEGDVGGLRAGLQVFSADKILPADLIKNQQALVEGKAGQGASGDLIITDLSQSPFYPSEEVLLEVAAPAGTELVSSKVVAGGLSLLDPNPPFVFRFSAPATEGVHEVSVFGFDTAGRGHVAQTAITVIEAENSF</sequence>
<accession>A0A1F5NFW6</accession>
<evidence type="ECO:0000313" key="2">
    <source>
        <dbReference type="EMBL" id="OGE76350.1"/>
    </source>
</evidence>
<dbReference type="AlphaFoldDB" id="A0A1F5NFW6"/>
<proteinExistence type="predicted"/>
<organism evidence="2 3">
    <name type="scientific">Candidatus Doudnabacteria bacterium RIFCSPHIGHO2_01_52_17</name>
    <dbReference type="NCBI Taxonomy" id="1817820"/>
    <lineage>
        <taxon>Bacteria</taxon>
        <taxon>Candidatus Doudnaibacteriota</taxon>
    </lineage>
</organism>
<reference evidence="2 3" key="1">
    <citation type="journal article" date="2016" name="Nat. Commun.">
        <title>Thousands of microbial genomes shed light on interconnected biogeochemical processes in an aquifer system.</title>
        <authorList>
            <person name="Anantharaman K."/>
            <person name="Brown C.T."/>
            <person name="Hug L.A."/>
            <person name="Sharon I."/>
            <person name="Castelle C.J."/>
            <person name="Probst A.J."/>
            <person name="Thomas B.C."/>
            <person name="Singh A."/>
            <person name="Wilkins M.J."/>
            <person name="Karaoz U."/>
            <person name="Brodie E.L."/>
            <person name="Williams K.H."/>
            <person name="Hubbard S.S."/>
            <person name="Banfield J.F."/>
        </authorList>
    </citation>
    <scope>NUCLEOTIDE SEQUENCE [LARGE SCALE GENOMIC DNA]</scope>
</reference>
<dbReference type="InterPro" id="IPR045584">
    <property type="entry name" value="Pilin-like"/>
</dbReference>